<evidence type="ECO:0000313" key="2">
    <source>
        <dbReference type="WBParaSite" id="nRc.2.0.1.t06097-RA"/>
    </source>
</evidence>
<dbReference type="AlphaFoldDB" id="A0A915HX04"/>
<protein>
    <submittedName>
        <fullName evidence="2">Transposase</fullName>
    </submittedName>
</protein>
<sequence>MAAGVNMPKSVNNKAMYCGGYLLRYCSLKKEHIFITITVNVKVPKYTCKTLNGNYSRNLRRDMYALVFKYT</sequence>
<proteinExistence type="predicted"/>
<keyword evidence="1" id="KW-1185">Reference proteome</keyword>
<organism evidence="1 2">
    <name type="scientific">Romanomermis culicivorax</name>
    <name type="common">Nematode worm</name>
    <dbReference type="NCBI Taxonomy" id="13658"/>
    <lineage>
        <taxon>Eukaryota</taxon>
        <taxon>Metazoa</taxon>
        <taxon>Ecdysozoa</taxon>
        <taxon>Nematoda</taxon>
        <taxon>Enoplea</taxon>
        <taxon>Dorylaimia</taxon>
        <taxon>Mermithida</taxon>
        <taxon>Mermithoidea</taxon>
        <taxon>Mermithidae</taxon>
        <taxon>Romanomermis</taxon>
    </lineage>
</organism>
<accession>A0A915HX04</accession>
<evidence type="ECO:0000313" key="1">
    <source>
        <dbReference type="Proteomes" id="UP000887565"/>
    </source>
</evidence>
<dbReference type="Proteomes" id="UP000887565">
    <property type="component" value="Unplaced"/>
</dbReference>
<dbReference type="WBParaSite" id="nRc.2.0.1.t06097-RA">
    <property type="protein sequence ID" value="nRc.2.0.1.t06097-RA"/>
    <property type="gene ID" value="nRc.2.0.1.g06097"/>
</dbReference>
<reference evidence="2" key="1">
    <citation type="submission" date="2022-11" db="UniProtKB">
        <authorList>
            <consortium name="WormBaseParasite"/>
        </authorList>
    </citation>
    <scope>IDENTIFICATION</scope>
</reference>
<name>A0A915HX04_ROMCU</name>